<dbReference type="CDD" id="cd03809">
    <property type="entry name" value="GT4_MtfB-like"/>
    <property type="match status" value="1"/>
</dbReference>
<dbReference type="PANTHER" id="PTHR46401">
    <property type="entry name" value="GLYCOSYLTRANSFERASE WBBK-RELATED"/>
    <property type="match status" value="1"/>
</dbReference>
<dbReference type="InterPro" id="IPR001296">
    <property type="entry name" value="Glyco_trans_1"/>
</dbReference>
<evidence type="ECO:0000259" key="2">
    <source>
        <dbReference type="Pfam" id="PF00534"/>
    </source>
</evidence>
<evidence type="ECO:0000259" key="3">
    <source>
        <dbReference type="Pfam" id="PF13439"/>
    </source>
</evidence>
<dbReference type="Proteomes" id="UP001501772">
    <property type="component" value="Unassembled WGS sequence"/>
</dbReference>
<protein>
    <submittedName>
        <fullName evidence="4">Glycosyltransferase family 1 protein</fullName>
    </submittedName>
</protein>
<dbReference type="EMBL" id="BAABBY010000007">
    <property type="protein sequence ID" value="GAA4207600.1"/>
    <property type="molecule type" value="Genomic_DNA"/>
</dbReference>
<sequence length="363" mass="41883">MVKILYDHQIFTEQTYGGISRYFKYLMNGIKKTEEVEYKLGLLRSNNYYIRDEQQPLSSSLFNPLFKTQEKLLKRNNSYSKYLLKKNDFSVFHPTYFNPYFLKYLKKPLVITVHDMTYEALPQFFPSSDPLPFYKRILMEKANKIIAISETTKTDILKYSNVNVDKIEVIHHGIDLAEPVYAPVEGLPEQYILFVGARWSYKNFHLTVEAFKKLTQKYPGLRLVFAGGGALSYGDSEFLIRNNILEKTIQLSVSDDQLNTLYKNALCFVYPSLYEGFGLPILEAFKNNCPVLLSNCSCFEEIAGNAAQYFDGQSLQSLTEKLETIISSPSLRREMGNAGQKKSLEYPIDKCVSKTIELYKKII</sequence>
<evidence type="ECO:0000313" key="5">
    <source>
        <dbReference type="Proteomes" id="UP001501772"/>
    </source>
</evidence>
<keyword evidence="1" id="KW-0808">Transferase</keyword>
<organism evidence="4 5">
    <name type="scientific">Pedobacter jeongneungensis</name>
    <dbReference type="NCBI Taxonomy" id="947309"/>
    <lineage>
        <taxon>Bacteria</taxon>
        <taxon>Pseudomonadati</taxon>
        <taxon>Bacteroidota</taxon>
        <taxon>Sphingobacteriia</taxon>
        <taxon>Sphingobacteriales</taxon>
        <taxon>Sphingobacteriaceae</taxon>
        <taxon>Pedobacter</taxon>
    </lineage>
</organism>
<accession>A0ABP8BIE6</accession>
<keyword evidence="5" id="KW-1185">Reference proteome</keyword>
<evidence type="ECO:0000256" key="1">
    <source>
        <dbReference type="ARBA" id="ARBA00022679"/>
    </source>
</evidence>
<dbReference type="RefSeq" id="WP_344852286.1">
    <property type="nucleotide sequence ID" value="NZ_BAABBY010000007.1"/>
</dbReference>
<name>A0ABP8BIE6_9SPHI</name>
<dbReference type="PANTHER" id="PTHR46401:SF2">
    <property type="entry name" value="GLYCOSYLTRANSFERASE WBBK-RELATED"/>
    <property type="match status" value="1"/>
</dbReference>
<feature type="domain" description="Glycosyl transferase family 1" evidence="2">
    <location>
        <begin position="189"/>
        <end position="341"/>
    </location>
</feature>
<proteinExistence type="predicted"/>
<comment type="caution">
    <text evidence="4">The sequence shown here is derived from an EMBL/GenBank/DDBJ whole genome shotgun (WGS) entry which is preliminary data.</text>
</comment>
<dbReference type="Pfam" id="PF00534">
    <property type="entry name" value="Glycos_transf_1"/>
    <property type="match status" value="1"/>
</dbReference>
<gene>
    <name evidence="4" type="ORF">GCM10022289_30240</name>
</gene>
<evidence type="ECO:0000313" key="4">
    <source>
        <dbReference type="EMBL" id="GAA4207600.1"/>
    </source>
</evidence>
<dbReference type="InterPro" id="IPR028098">
    <property type="entry name" value="Glyco_trans_4-like_N"/>
</dbReference>
<dbReference type="Pfam" id="PF13439">
    <property type="entry name" value="Glyco_transf_4"/>
    <property type="match status" value="1"/>
</dbReference>
<dbReference type="SUPFAM" id="SSF53756">
    <property type="entry name" value="UDP-Glycosyltransferase/glycogen phosphorylase"/>
    <property type="match status" value="1"/>
</dbReference>
<feature type="domain" description="Glycosyltransferase subfamily 4-like N-terminal" evidence="3">
    <location>
        <begin position="17"/>
        <end position="177"/>
    </location>
</feature>
<dbReference type="Gene3D" id="3.40.50.2000">
    <property type="entry name" value="Glycogen Phosphorylase B"/>
    <property type="match status" value="2"/>
</dbReference>
<reference evidence="5" key="1">
    <citation type="journal article" date="2019" name="Int. J. Syst. Evol. Microbiol.">
        <title>The Global Catalogue of Microorganisms (GCM) 10K type strain sequencing project: providing services to taxonomists for standard genome sequencing and annotation.</title>
        <authorList>
            <consortium name="The Broad Institute Genomics Platform"/>
            <consortium name="The Broad Institute Genome Sequencing Center for Infectious Disease"/>
            <person name="Wu L."/>
            <person name="Ma J."/>
        </authorList>
    </citation>
    <scope>NUCLEOTIDE SEQUENCE [LARGE SCALE GENOMIC DNA]</scope>
    <source>
        <strain evidence="5">JCM 17626</strain>
    </source>
</reference>